<feature type="region of interest" description="Disordered" evidence="1">
    <location>
        <begin position="94"/>
        <end position="120"/>
    </location>
</feature>
<name>A0ABZ1CCE1_9BACT</name>
<organism evidence="2 3">
    <name type="scientific">Actomonas aquatica</name>
    <dbReference type="NCBI Taxonomy" id="2866162"/>
    <lineage>
        <taxon>Bacteria</taxon>
        <taxon>Pseudomonadati</taxon>
        <taxon>Verrucomicrobiota</taxon>
        <taxon>Opitutia</taxon>
        <taxon>Opitutales</taxon>
        <taxon>Opitutaceae</taxon>
        <taxon>Actomonas</taxon>
    </lineage>
</organism>
<evidence type="ECO:0000313" key="2">
    <source>
        <dbReference type="EMBL" id="WRQ89339.1"/>
    </source>
</evidence>
<dbReference type="EMBL" id="CP139781">
    <property type="protein sequence ID" value="WRQ89339.1"/>
    <property type="molecule type" value="Genomic_DNA"/>
</dbReference>
<keyword evidence="3" id="KW-1185">Reference proteome</keyword>
<gene>
    <name evidence="2" type="ORF">K1X11_007955</name>
</gene>
<dbReference type="Proteomes" id="UP000738431">
    <property type="component" value="Chromosome"/>
</dbReference>
<evidence type="ECO:0000256" key="1">
    <source>
        <dbReference type="SAM" id="MobiDB-lite"/>
    </source>
</evidence>
<evidence type="ECO:0000313" key="3">
    <source>
        <dbReference type="Proteomes" id="UP000738431"/>
    </source>
</evidence>
<accession>A0ABZ1CCE1</accession>
<dbReference type="RefSeq" id="WP_221029970.1">
    <property type="nucleotide sequence ID" value="NZ_CP139781.1"/>
</dbReference>
<sequence length="120" mass="13373">MNPNLSEFAATCDEAYALHLAENRALKAGSHAENASLRERRETLLERLNTVLPALQEYRPNHLTSDARAEVARLRERILQTLHLSRENEQLLLRGSLQRPQPTVAPKPPPASTAARAYGA</sequence>
<reference evidence="2 3" key="1">
    <citation type="submission" date="2023-12" db="EMBL/GenBank/DDBJ databases">
        <title>Description of an unclassified Opitutus bacterium of Verrucomicrobiota.</title>
        <authorList>
            <person name="Zhang D.-F."/>
        </authorList>
    </citation>
    <scope>NUCLEOTIDE SEQUENCE [LARGE SCALE GENOMIC DNA]</scope>
    <source>
        <strain evidence="2 3">WL0086</strain>
    </source>
</reference>
<protein>
    <submittedName>
        <fullName evidence="2">Uncharacterized protein</fullName>
    </submittedName>
</protein>
<proteinExistence type="predicted"/>